<dbReference type="Pfam" id="PF04542">
    <property type="entry name" value="Sigma70_r2"/>
    <property type="match status" value="1"/>
</dbReference>
<dbReference type="GO" id="GO:0003700">
    <property type="term" value="F:DNA-binding transcription factor activity"/>
    <property type="evidence" value="ECO:0007669"/>
    <property type="project" value="InterPro"/>
</dbReference>
<reference evidence="2" key="1">
    <citation type="journal article" date="2013" name="Environ. Microbiol.">
        <title>Microbiota from the distal guts of lean and obese adolescents exhibit partial functional redundancy besides clear differences in community structure.</title>
        <authorList>
            <person name="Ferrer M."/>
            <person name="Ruiz A."/>
            <person name="Lanza F."/>
            <person name="Haange S.B."/>
            <person name="Oberbach A."/>
            <person name="Till H."/>
            <person name="Bargiela R."/>
            <person name="Campoy C."/>
            <person name="Segura M.T."/>
            <person name="Richter M."/>
            <person name="von Bergen M."/>
            <person name="Seifert J."/>
            <person name="Suarez A."/>
        </authorList>
    </citation>
    <scope>NUCLEOTIDE SEQUENCE</scope>
</reference>
<gene>
    <name evidence="2" type="ORF">OBE_16899</name>
</gene>
<feature type="non-terminal residue" evidence="2">
    <location>
        <position position="100"/>
    </location>
</feature>
<protein>
    <submittedName>
        <fullName evidence="2">RNA polymerase ECF-type sigma factor</fullName>
    </submittedName>
</protein>
<organism evidence="2">
    <name type="scientific">human gut metagenome</name>
    <dbReference type="NCBI Taxonomy" id="408170"/>
    <lineage>
        <taxon>unclassified sequences</taxon>
        <taxon>metagenomes</taxon>
        <taxon>organismal metagenomes</taxon>
    </lineage>
</organism>
<feature type="domain" description="RNA polymerase sigma-70 region 2" evidence="1">
    <location>
        <begin position="35"/>
        <end position="90"/>
    </location>
</feature>
<evidence type="ECO:0000313" key="2">
    <source>
        <dbReference type="EMBL" id="EKC45417.1"/>
    </source>
</evidence>
<sequence length="100" mass="11608">MDMTATSHPGHPGIDFTFDELGKHFFANIGAYKLLAYSYVRNKAAAEDIVSDCFLKLWEHKNKLDPRKGDYRMYIVQIIKNISYEYIRMNSIHAKIHGNI</sequence>
<dbReference type="Gene3D" id="1.10.1740.10">
    <property type="match status" value="1"/>
</dbReference>
<dbReference type="InterPro" id="IPR007627">
    <property type="entry name" value="RNA_pol_sigma70_r2"/>
</dbReference>
<comment type="caution">
    <text evidence="2">The sequence shown here is derived from an EMBL/GenBank/DDBJ whole genome shotgun (WGS) entry which is preliminary data.</text>
</comment>
<dbReference type="InterPro" id="IPR013325">
    <property type="entry name" value="RNA_pol_sigma_r2"/>
</dbReference>
<proteinExistence type="predicted"/>
<dbReference type="GO" id="GO:0006352">
    <property type="term" value="P:DNA-templated transcription initiation"/>
    <property type="evidence" value="ECO:0007669"/>
    <property type="project" value="InterPro"/>
</dbReference>
<evidence type="ECO:0000259" key="1">
    <source>
        <dbReference type="Pfam" id="PF04542"/>
    </source>
</evidence>
<accession>K1R8X3</accession>
<dbReference type="EMBL" id="AJWZ01011389">
    <property type="protein sequence ID" value="EKC45417.1"/>
    <property type="molecule type" value="Genomic_DNA"/>
</dbReference>
<dbReference type="AlphaFoldDB" id="K1R8X3"/>
<name>K1R8X3_9ZZZZ</name>
<dbReference type="SUPFAM" id="SSF88946">
    <property type="entry name" value="Sigma2 domain of RNA polymerase sigma factors"/>
    <property type="match status" value="1"/>
</dbReference>